<reference evidence="5 6" key="1">
    <citation type="submission" date="2014-10" db="EMBL/GenBank/DDBJ databases">
        <title>Genome sequence of Micropolyspora internatus JCM3315.</title>
        <authorList>
            <person name="Shin S.-K."/>
            <person name="Yi H."/>
        </authorList>
    </citation>
    <scope>NUCLEOTIDE SEQUENCE [LARGE SCALE GENOMIC DNA]</scope>
    <source>
        <strain evidence="5 6">JCM 3315</strain>
    </source>
</reference>
<dbReference type="SMART" id="SM00563">
    <property type="entry name" value="PlsC"/>
    <property type="match status" value="1"/>
</dbReference>
<keyword evidence="2 5" id="KW-0012">Acyltransferase</keyword>
<dbReference type="InterPro" id="IPR002123">
    <property type="entry name" value="Plipid/glycerol_acylTrfase"/>
</dbReference>
<accession>A0A837D7M6</accession>
<evidence type="ECO:0000313" key="5">
    <source>
        <dbReference type="EMBL" id="KHF43647.1"/>
    </source>
</evidence>
<dbReference type="SUPFAM" id="SSF69593">
    <property type="entry name" value="Glycerol-3-phosphate (1)-acyltransferase"/>
    <property type="match status" value="1"/>
</dbReference>
<name>A0A837D7M6_9PSEU</name>
<proteinExistence type="predicted"/>
<feature type="domain" description="Phospholipid/glycerol acyltransferase" evidence="4">
    <location>
        <begin position="76"/>
        <end position="195"/>
    </location>
</feature>
<feature type="region of interest" description="Disordered" evidence="3">
    <location>
        <begin position="272"/>
        <end position="295"/>
    </location>
</feature>
<organism evidence="5 6">
    <name type="scientific">Saccharomonospora viridis</name>
    <dbReference type="NCBI Taxonomy" id="1852"/>
    <lineage>
        <taxon>Bacteria</taxon>
        <taxon>Bacillati</taxon>
        <taxon>Actinomycetota</taxon>
        <taxon>Actinomycetes</taxon>
        <taxon>Pseudonocardiales</taxon>
        <taxon>Pseudonocardiaceae</taxon>
        <taxon>Saccharomonospora</taxon>
    </lineage>
</organism>
<sequence>MTLIGKLPPRAENTCTHDMLRPMVALRHDRKSAKRRTERVPLIWRTILALDHGLVNVAGRLRVSGNVPYKLRGKPLLMAANHIGVFDAFVLMAACRRIGLAPRFMLAGGLLDAPIVGPALRASGHLRVDRGSASAVTQFAQAAEALRTSTSPIIVYPEGRISHDPGLWPERGKTGAARLALSANVPVIPISQWGAHEAVYWGTETVTGLADIVPLARSGLTSPLRRPTFRVHFGEPVDLSEFKAGRPGDAVKAHAAIMRAITEGLVPLRADEPDLPRFHDPTRPTDGHSPWRPGT</sequence>
<dbReference type="AlphaFoldDB" id="A0A837D7M6"/>
<dbReference type="GO" id="GO:0006654">
    <property type="term" value="P:phosphatidic acid biosynthetic process"/>
    <property type="evidence" value="ECO:0007669"/>
    <property type="project" value="TreeGrafter"/>
</dbReference>
<dbReference type="PANTHER" id="PTHR10434">
    <property type="entry name" value="1-ACYL-SN-GLYCEROL-3-PHOSPHATE ACYLTRANSFERASE"/>
    <property type="match status" value="1"/>
</dbReference>
<evidence type="ECO:0000256" key="3">
    <source>
        <dbReference type="SAM" id="MobiDB-lite"/>
    </source>
</evidence>
<dbReference type="CDD" id="cd07989">
    <property type="entry name" value="LPLAT_AGPAT-like"/>
    <property type="match status" value="1"/>
</dbReference>
<dbReference type="Pfam" id="PF01553">
    <property type="entry name" value="Acyltransferase"/>
    <property type="match status" value="1"/>
</dbReference>
<dbReference type="GO" id="GO:0003841">
    <property type="term" value="F:1-acylglycerol-3-phosphate O-acyltransferase activity"/>
    <property type="evidence" value="ECO:0007669"/>
    <property type="project" value="UniProtKB-EC"/>
</dbReference>
<protein>
    <submittedName>
        <fullName evidence="5">1-acyl-sn-glycerol-3-phosphate acyltransferase</fullName>
        <ecNumber evidence="5">2.3.1.51</ecNumber>
    </submittedName>
</protein>
<dbReference type="PANTHER" id="PTHR10434:SF55">
    <property type="entry name" value="POSSIBLE ACYLTRANSFERASE"/>
    <property type="match status" value="1"/>
</dbReference>
<evidence type="ECO:0000256" key="2">
    <source>
        <dbReference type="ARBA" id="ARBA00023315"/>
    </source>
</evidence>
<evidence type="ECO:0000313" key="6">
    <source>
        <dbReference type="Proteomes" id="UP000030848"/>
    </source>
</evidence>
<dbReference type="EMBL" id="JRZE01000005">
    <property type="protein sequence ID" value="KHF43647.1"/>
    <property type="molecule type" value="Genomic_DNA"/>
</dbReference>
<keyword evidence="1 5" id="KW-0808">Transferase</keyword>
<dbReference type="OMA" id="QWGAHEV"/>
<evidence type="ECO:0000256" key="1">
    <source>
        <dbReference type="ARBA" id="ARBA00022679"/>
    </source>
</evidence>
<evidence type="ECO:0000259" key="4">
    <source>
        <dbReference type="SMART" id="SM00563"/>
    </source>
</evidence>
<gene>
    <name evidence="5" type="ORF">MINT15_23720</name>
</gene>
<dbReference type="Proteomes" id="UP000030848">
    <property type="component" value="Unassembled WGS sequence"/>
</dbReference>
<dbReference type="GO" id="GO:0005886">
    <property type="term" value="C:plasma membrane"/>
    <property type="evidence" value="ECO:0007669"/>
    <property type="project" value="TreeGrafter"/>
</dbReference>
<feature type="compositionally biased region" description="Basic and acidic residues" evidence="3">
    <location>
        <begin position="272"/>
        <end position="286"/>
    </location>
</feature>
<comment type="caution">
    <text evidence="5">The sequence shown here is derived from an EMBL/GenBank/DDBJ whole genome shotgun (WGS) entry which is preliminary data.</text>
</comment>
<dbReference type="EC" id="2.3.1.51" evidence="5"/>